<accession>A0A4Z2E8X1</accession>
<name>A0A4Z2E8X1_9TELE</name>
<dbReference type="EMBL" id="SRLO01013336">
    <property type="protein sequence ID" value="TNN25133.1"/>
    <property type="molecule type" value="Genomic_DNA"/>
</dbReference>
<evidence type="ECO:0000313" key="3">
    <source>
        <dbReference type="Proteomes" id="UP000314294"/>
    </source>
</evidence>
<evidence type="ECO:0000313" key="2">
    <source>
        <dbReference type="EMBL" id="TNN25133.1"/>
    </source>
</evidence>
<dbReference type="Proteomes" id="UP000314294">
    <property type="component" value="Unassembled WGS sequence"/>
</dbReference>
<keyword evidence="3" id="KW-1185">Reference proteome</keyword>
<feature type="region of interest" description="Disordered" evidence="1">
    <location>
        <begin position="1"/>
        <end position="21"/>
    </location>
</feature>
<dbReference type="AlphaFoldDB" id="A0A4Z2E8X1"/>
<evidence type="ECO:0000256" key="1">
    <source>
        <dbReference type="SAM" id="MobiDB-lite"/>
    </source>
</evidence>
<sequence>MCWAAAAHPSRHGICSPGTRRERGLRTAAMLSKSSDEEDRAASGEKAKLARRLEKLKRVSHEYGPCLSE</sequence>
<proteinExistence type="predicted"/>
<comment type="caution">
    <text evidence="2">The sequence shown here is derived from an EMBL/GenBank/DDBJ whole genome shotgun (WGS) entry which is preliminary data.</text>
</comment>
<organism evidence="2 3">
    <name type="scientific">Liparis tanakae</name>
    <name type="common">Tanaka's snailfish</name>
    <dbReference type="NCBI Taxonomy" id="230148"/>
    <lineage>
        <taxon>Eukaryota</taxon>
        <taxon>Metazoa</taxon>
        <taxon>Chordata</taxon>
        <taxon>Craniata</taxon>
        <taxon>Vertebrata</taxon>
        <taxon>Euteleostomi</taxon>
        <taxon>Actinopterygii</taxon>
        <taxon>Neopterygii</taxon>
        <taxon>Teleostei</taxon>
        <taxon>Neoteleostei</taxon>
        <taxon>Acanthomorphata</taxon>
        <taxon>Eupercaria</taxon>
        <taxon>Perciformes</taxon>
        <taxon>Cottioidei</taxon>
        <taxon>Cottales</taxon>
        <taxon>Liparidae</taxon>
        <taxon>Liparis</taxon>
    </lineage>
</organism>
<protein>
    <submittedName>
        <fullName evidence="2">Uncharacterized protein</fullName>
    </submittedName>
</protein>
<reference evidence="2 3" key="1">
    <citation type="submission" date="2019-03" db="EMBL/GenBank/DDBJ databases">
        <title>First draft genome of Liparis tanakae, snailfish: a comprehensive survey of snailfish specific genes.</title>
        <authorList>
            <person name="Kim W."/>
            <person name="Song I."/>
            <person name="Jeong J.-H."/>
            <person name="Kim D."/>
            <person name="Kim S."/>
            <person name="Ryu S."/>
            <person name="Song J.Y."/>
            <person name="Lee S.K."/>
        </authorList>
    </citation>
    <scope>NUCLEOTIDE SEQUENCE [LARGE SCALE GENOMIC DNA]</scope>
    <source>
        <tissue evidence="2">Muscle</tissue>
    </source>
</reference>
<gene>
    <name evidence="2" type="ORF">EYF80_064739</name>
</gene>